<evidence type="ECO:0000256" key="3">
    <source>
        <dbReference type="ARBA" id="ARBA00023172"/>
    </source>
</evidence>
<dbReference type="SUPFAM" id="SSF56349">
    <property type="entry name" value="DNA breaking-rejoining enzymes"/>
    <property type="match status" value="1"/>
</dbReference>
<dbReference type="EMBL" id="BAUV01000032">
    <property type="protein sequence ID" value="GAE36317.1"/>
    <property type="molecule type" value="Genomic_DNA"/>
</dbReference>
<comment type="similarity">
    <text evidence="1">Belongs to the 'phage' integrase family.</text>
</comment>
<evidence type="ECO:0000313" key="6">
    <source>
        <dbReference type="Proteomes" id="UP000018896"/>
    </source>
</evidence>
<dbReference type="GO" id="GO:0003677">
    <property type="term" value="F:DNA binding"/>
    <property type="evidence" value="ECO:0007669"/>
    <property type="project" value="UniProtKB-KW"/>
</dbReference>
<evidence type="ECO:0000259" key="4">
    <source>
        <dbReference type="PROSITE" id="PS51898"/>
    </source>
</evidence>
<accession>W4QWN3</accession>
<dbReference type="PROSITE" id="PS51898">
    <property type="entry name" value="TYR_RECOMBINASE"/>
    <property type="match status" value="1"/>
</dbReference>
<keyword evidence="3" id="KW-0233">DNA recombination</keyword>
<gene>
    <name evidence="5" type="ORF">JCM9157_3478</name>
</gene>
<dbReference type="GO" id="GO:0015074">
    <property type="term" value="P:DNA integration"/>
    <property type="evidence" value="ECO:0007669"/>
    <property type="project" value="InterPro"/>
</dbReference>
<proteinExistence type="inferred from homology"/>
<dbReference type="InterPro" id="IPR002104">
    <property type="entry name" value="Integrase_catalytic"/>
</dbReference>
<reference evidence="5 6" key="1">
    <citation type="journal article" date="2014" name="Genome Announc.">
        <title>Draft Genome Sequences of Three Alkaliphilic Bacillus Strains, Bacillus wakoensis JCM 9140T, Bacillus akibai JCM 9157T, and Bacillus hemicellulosilyticus JCM 9152T.</title>
        <authorList>
            <person name="Yuki M."/>
            <person name="Oshima K."/>
            <person name="Suda W."/>
            <person name="Oshida Y."/>
            <person name="Kitamura K."/>
            <person name="Iida T."/>
            <person name="Hattori M."/>
            <person name="Ohkuma M."/>
        </authorList>
    </citation>
    <scope>NUCLEOTIDE SEQUENCE [LARGE SCALE GENOMIC DNA]</scope>
    <source>
        <strain evidence="5 6">JCM 9157</strain>
    </source>
</reference>
<dbReference type="PANTHER" id="PTHR30349">
    <property type="entry name" value="PHAGE INTEGRASE-RELATED"/>
    <property type="match status" value="1"/>
</dbReference>
<sequence length="462" mass="54587">MVSSYFYKNRPKMNKGKYEVLIFDLEYKPFPPLIIFYDDQNSRLAESTLRSYLNALLPFFTWLDRYSNYQGKRVKWDGESDVVRHAVDTYLRDELNCSVVIKDNYSTVEKSANSPSSYHQFISAANTFYKTMIRKKIYPYKTNPLIDIHASLGEDLKQTGEREGKPRMPAVAGTEEPIHESHRRWTDSYFKITNEDWIPVVIADRDLPYQVYKAGDKVRWNLREKVIARLLFETGARASEIITMTIGAYRQRRDKLEAQVIDKGSQKVRRKFIRFTDDTLILLKRYVNTERKGIDPLGLTFDQLPDSAPIFITQRNTPLTHNSWYRHWNKAMKREGLSLNPHKARHWYVTNRMRLIKEAAQSEGELAKKMAELVVYMAWRSGEEMLSVYEHFFTEEEAVKSIDVFQNSMKKQEQEYLKERSSRRKKQKKKQVETVEIPSTIVDDIQEDQDIADLFEELENYR</sequence>
<evidence type="ECO:0000313" key="5">
    <source>
        <dbReference type="EMBL" id="GAE36317.1"/>
    </source>
</evidence>
<dbReference type="InterPro" id="IPR011010">
    <property type="entry name" value="DNA_brk_join_enz"/>
</dbReference>
<keyword evidence="6" id="KW-1185">Reference proteome</keyword>
<dbReference type="GO" id="GO:0006310">
    <property type="term" value="P:DNA recombination"/>
    <property type="evidence" value="ECO:0007669"/>
    <property type="project" value="UniProtKB-KW"/>
</dbReference>
<dbReference type="CDD" id="cd00397">
    <property type="entry name" value="DNA_BRE_C"/>
    <property type="match status" value="1"/>
</dbReference>
<dbReference type="AlphaFoldDB" id="W4QWN3"/>
<protein>
    <submittedName>
        <fullName evidence="5">Phage integrase family protein</fullName>
    </submittedName>
</protein>
<dbReference type="STRING" id="1236973.JCM9157_3478"/>
<dbReference type="InterPro" id="IPR050090">
    <property type="entry name" value="Tyrosine_recombinase_XerCD"/>
</dbReference>
<dbReference type="InterPro" id="IPR013762">
    <property type="entry name" value="Integrase-like_cat_sf"/>
</dbReference>
<dbReference type="Pfam" id="PF00589">
    <property type="entry name" value="Phage_integrase"/>
    <property type="match status" value="1"/>
</dbReference>
<dbReference type="Proteomes" id="UP000018896">
    <property type="component" value="Unassembled WGS sequence"/>
</dbReference>
<comment type="caution">
    <text evidence="5">The sequence shown here is derived from an EMBL/GenBank/DDBJ whole genome shotgun (WGS) entry which is preliminary data.</text>
</comment>
<keyword evidence="2" id="KW-0238">DNA-binding</keyword>
<dbReference type="PANTHER" id="PTHR30349:SF41">
    <property type="entry name" value="INTEGRASE_RECOMBINASE PROTEIN MJ0367-RELATED"/>
    <property type="match status" value="1"/>
</dbReference>
<name>W4QWN3_HALA3</name>
<dbReference type="Gene3D" id="1.10.443.10">
    <property type="entry name" value="Intergrase catalytic core"/>
    <property type="match status" value="1"/>
</dbReference>
<dbReference type="eggNOG" id="COG4974">
    <property type="taxonomic scope" value="Bacteria"/>
</dbReference>
<evidence type="ECO:0000256" key="1">
    <source>
        <dbReference type="ARBA" id="ARBA00008857"/>
    </source>
</evidence>
<feature type="domain" description="Tyr recombinase" evidence="4">
    <location>
        <begin position="198"/>
        <end position="403"/>
    </location>
</feature>
<evidence type="ECO:0000256" key="2">
    <source>
        <dbReference type="ARBA" id="ARBA00023125"/>
    </source>
</evidence>
<organism evidence="5 6">
    <name type="scientific">Halalkalibacter akibai (strain ATCC 43226 / DSM 21942 / CIP 109018 / JCM 9157 / 1139)</name>
    <name type="common">Bacillus akibai</name>
    <dbReference type="NCBI Taxonomy" id="1236973"/>
    <lineage>
        <taxon>Bacteria</taxon>
        <taxon>Bacillati</taxon>
        <taxon>Bacillota</taxon>
        <taxon>Bacilli</taxon>
        <taxon>Bacillales</taxon>
        <taxon>Bacillaceae</taxon>
        <taxon>Halalkalibacter</taxon>
    </lineage>
</organism>